<sequence>MVAGEGSDITNLPQESSPPLEEILKKRKVIDTPVPKDDNKEDPNEGVLDDEPKVLIYHTHSYESFLPHLPEVTDKNLAKSSELNITNVGDYLGKELNNLGINTIVDTTDIGQELKSRGLQHKNAYELSREIVTNILAEHDSIEYIIDIHRDSLRAEDTIATIDGEEHARLLFVIGEAVPGFEQNETMAKELHVKLEENAKGISRFVLGKGRNEGNGVYNQDLFKKAMLVEFGGVDNHMDDLQRSADVFAEVLREYINDIEGN</sequence>
<reference evidence="2" key="1">
    <citation type="submission" date="2022-06" db="EMBL/GenBank/DDBJ databases">
        <title>Alkalicoccobacillus porphyridii sp. nov., isolated from a marine red alga, Porphyridium purpureum and reclassification of Shouchella plakortidis and Shouchella gibsonii as Alkalicoccobacillus plakortidis comb. nov. and Alkalicoccobacillus gibsonii comb. nov.</title>
        <authorList>
            <person name="Kim K.H."/>
            <person name="Lee J.K."/>
            <person name="Han D.M."/>
            <person name="Baek J.H."/>
            <person name="Jeon C.O."/>
        </authorList>
    </citation>
    <scope>NUCLEOTIDE SEQUENCE</scope>
    <source>
        <strain evidence="2">DSM 19153</strain>
    </source>
</reference>
<dbReference type="InterPro" id="IPR010897">
    <property type="entry name" value="Spore_II_P"/>
</dbReference>
<evidence type="ECO:0000313" key="3">
    <source>
        <dbReference type="Proteomes" id="UP001203665"/>
    </source>
</evidence>
<comment type="caution">
    <text evidence="2">The sequence shown here is derived from an EMBL/GenBank/DDBJ whole genome shotgun (WGS) entry which is preliminary data.</text>
</comment>
<gene>
    <name evidence="2" type="ORF">NDM98_19495</name>
</gene>
<keyword evidence="3" id="KW-1185">Reference proteome</keyword>
<feature type="compositionally biased region" description="Polar residues" evidence="1">
    <location>
        <begin position="8"/>
        <end position="17"/>
    </location>
</feature>
<organism evidence="2 3">
    <name type="scientific">Alkalicoccobacillus plakortidis</name>
    <dbReference type="NCBI Taxonomy" id="444060"/>
    <lineage>
        <taxon>Bacteria</taxon>
        <taxon>Bacillati</taxon>
        <taxon>Bacillota</taxon>
        <taxon>Bacilli</taxon>
        <taxon>Bacillales</taxon>
        <taxon>Bacillaceae</taxon>
        <taxon>Alkalicoccobacillus</taxon>
    </lineage>
</organism>
<dbReference type="NCBIfam" id="TIGR02867">
    <property type="entry name" value="spore_II_P"/>
    <property type="match status" value="1"/>
</dbReference>
<name>A0ABT0XNC5_9BACI</name>
<feature type="compositionally biased region" description="Basic and acidic residues" evidence="1">
    <location>
        <begin position="34"/>
        <end position="43"/>
    </location>
</feature>
<feature type="region of interest" description="Disordered" evidence="1">
    <location>
        <begin position="1"/>
        <end position="49"/>
    </location>
</feature>
<evidence type="ECO:0000256" key="1">
    <source>
        <dbReference type="SAM" id="MobiDB-lite"/>
    </source>
</evidence>
<protein>
    <submittedName>
        <fullName evidence="2">Stage II sporulation protein P</fullName>
    </submittedName>
</protein>
<dbReference type="Proteomes" id="UP001203665">
    <property type="component" value="Unassembled WGS sequence"/>
</dbReference>
<evidence type="ECO:0000313" key="2">
    <source>
        <dbReference type="EMBL" id="MCM2677408.1"/>
    </source>
</evidence>
<dbReference type="Pfam" id="PF07454">
    <property type="entry name" value="SpoIIP"/>
    <property type="match status" value="1"/>
</dbReference>
<accession>A0ABT0XNC5</accession>
<proteinExistence type="predicted"/>
<dbReference type="EMBL" id="JAMQJY010000004">
    <property type="protein sequence ID" value="MCM2677408.1"/>
    <property type="molecule type" value="Genomic_DNA"/>
</dbReference>